<evidence type="ECO:0000313" key="3">
    <source>
        <dbReference type="Proteomes" id="UP001138672"/>
    </source>
</evidence>
<comment type="caution">
    <text evidence="1">The sequence shown here is derived from an EMBL/GenBank/DDBJ whole genome shotgun (WGS) entry which is preliminary data.</text>
</comment>
<protein>
    <submittedName>
        <fullName evidence="1">5-methylcytosine-specific restriction enzyme subunit McrC</fullName>
    </submittedName>
</protein>
<evidence type="ECO:0000313" key="2">
    <source>
        <dbReference type="EMBL" id="MDQ0336087.1"/>
    </source>
</evidence>
<dbReference type="InterPro" id="IPR019292">
    <property type="entry name" value="McrC"/>
</dbReference>
<proteinExistence type="predicted"/>
<gene>
    <name evidence="1" type="ORF">J2Z56_002430</name>
    <name evidence="2" type="ORF">J2Z57_002539</name>
</gene>
<evidence type="ECO:0000313" key="4">
    <source>
        <dbReference type="Proteomes" id="UP001231587"/>
    </source>
</evidence>
<dbReference type="PANTHER" id="PTHR38733:SF1">
    <property type="entry name" value="TYPE IV METHYL-DIRECTED RESTRICTION ENZYME ECOKMCRBC"/>
    <property type="match status" value="1"/>
</dbReference>
<dbReference type="EMBL" id="JAGGJQ010000007">
    <property type="protein sequence ID" value="MBP1840500.1"/>
    <property type="molecule type" value="Genomic_DNA"/>
</dbReference>
<sequence>MNQLIQVFEFETLKANDTRYFTSESIGLKVMNTLWQYNDTHHNMYFEGVRNGVRFKNYVGVLQVGSVTIEILPKADKNIGNSGDKKTWHTVLLHMLAKCKRIKVDAVSDAALRQRNNSLLDLYFGIFIQEVNMLLGQGLVKQYRKYSGNIKALKGQLQFSQHIQQNSIHKERFFTKHQVYDQNHLINQILYQTLLVLKQMTHQSVLSDAINRTLFRFPEMRTPNITKSSFTSLKLGRKTASYAEALKISKMILFNYSPDIRGGSEQMLALLFDMNKLWEEYVYRALAKYQNDCFKVSFQNGTKFWEHKRIKPDIVIQFKKMGIDNTWETVVIDTKWKMIDPAHPSDADLKQMYAYNMYWNAPKSMLLYPTNNHIVTTFGNFHKGRPEVNQCKLGFIEVLKDNKLNADLARDIIHLLDLGLSIN</sequence>
<organism evidence="1 3">
    <name type="scientific">Formosa algae</name>
    <dbReference type="NCBI Taxonomy" id="225843"/>
    <lineage>
        <taxon>Bacteria</taxon>
        <taxon>Pseudomonadati</taxon>
        <taxon>Bacteroidota</taxon>
        <taxon>Flavobacteriia</taxon>
        <taxon>Flavobacteriales</taxon>
        <taxon>Flavobacteriaceae</taxon>
        <taxon>Formosa</taxon>
    </lineage>
</organism>
<dbReference type="Proteomes" id="UP001138672">
    <property type="component" value="Unassembled WGS sequence"/>
</dbReference>
<dbReference type="Proteomes" id="UP001231587">
    <property type="component" value="Unassembled WGS sequence"/>
</dbReference>
<dbReference type="EMBL" id="JAUSUU010000007">
    <property type="protein sequence ID" value="MDQ0336087.1"/>
    <property type="molecule type" value="Genomic_DNA"/>
</dbReference>
<evidence type="ECO:0000313" key="1">
    <source>
        <dbReference type="EMBL" id="MBP1840500.1"/>
    </source>
</evidence>
<name>A0A9X1CCP9_9FLAO</name>
<accession>A0A9X1CCP9</accession>
<dbReference type="AlphaFoldDB" id="A0A9X1CCP9"/>
<reference evidence="1" key="1">
    <citation type="submission" date="2021-03" db="EMBL/GenBank/DDBJ databases">
        <title>Genomic Encyclopedia of Type Strains, Phase IV (KMG-IV): sequencing the most valuable type-strain genomes for metagenomic binning, comparative biology and taxonomic classification.</title>
        <authorList>
            <person name="Goeker M."/>
        </authorList>
    </citation>
    <scope>NUCLEOTIDE SEQUENCE</scope>
    <source>
        <strain evidence="1">DSM 15523</strain>
        <strain evidence="2 4">DSM 16476</strain>
    </source>
</reference>
<dbReference type="Pfam" id="PF10117">
    <property type="entry name" value="McrBC"/>
    <property type="match status" value="1"/>
</dbReference>
<dbReference type="PANTHER" id="PTHR38733">
    <property type="entry name" value="PROTEIN MCRC"/>
    <property type="match status" value="1"/>
</dbReference>
<dbReference type="OrthoDB" id="307209at2"/>
<dbReference type="RefSeq" id="WP_057779827.1">
    <property type="nucleotide sequence ID" value="NZ_JAGGJQ010000007.1"/>
</dbReference>
<keyword evidence="4" id="KW-1185">Reference proteome</keyword>